<dbReference type="FunFam" id="3.40.50.300:FF:000141">
    <property type="entry name" value="ATP-dependent RNA helicase DOB1"/>
    <property type="match status" value="1"/>
</dbReference>
<dbReference type="OrthoDB" id="64767at2759"/>
<dbReference type="EMBL" id="CAJFCW020000001">
    <property type="protein sequence ID" value="CAG9078941.1"/>
    <property type="molecule type" value="Genomic_DNA"/>
</dbReference>
<evidence type="ECO:0000313" key="11">
    <source>
        <dbReference type="EMBL" id="CAD5205733.1"/>
    </source>
</evidence>
<proteinExistence type="predicted"/>
<reference evidence="11" key="1">
    <citation type="submission" date="2020-09" db="EMBL/GenBank/DDBJ databases">
        <authorList>
            <person name="Kikuchi T."/>
        </authorList>
    </citation>
    <scope>NUCLEOTIDE SEQUENCE</scope>
    <source>
        <strain evidence="11">SH1</strain>
    </source>
</reference>
<dbReference type="GO" id="GO:0005634">
    <property type="term" value="C:nucleus"/>
    <property type="evidence" value="ECO:0007669"/>
    <property type="project" value="UniProtKB-SubCell"/>
</dbReference>
<accession>A0A811JQW3</accession>
<evidence type="ECO:0000256" key="4">
    <source>
        <dbReference type="ARBA" id="ARBA00022806"/>
    </source>
</evidence>
<feature type="compositionally biased region" description="Acidic residues" evidence="8">
    <location>
        <begin position="14"/>
        <end position="30"/>
    </location>
</feature>
<dbReference type="AlphaFoldDB" id="A0A811JQW3"/>
<evidence type="ECO:0000313" key="12">
    <source>
        <dbReference type="Proteomes" id="UP000614601"/>
    </source>
</evidence>
<dbReference type="GO" id="GO:0003723">
    <property type="term" value="F:RNA binding"/>
    <property type="evidence" value="ECO:0007669"/>
    <property type="project" value="InterPro"/>
</dbReference>
<dbReference type="GO" id="GO:0000460">
    <property type="term" value="P:maturation of 5.8S rRNA"/>
    <property type="evidence" value="ECO:0007669"/>
    <property type="project" value="TreeGrafter"/>
</dbReference>
<dbReference type="GO" id="GO:0016787">
    <property type="term" value="F:hydrolase activity"/>
    <property type="evidence" value="ECO:0007669"/>
    <property type="project" value="UniProtKB-KW"/>
</dbReference>
<evidence type="ECO:0000256" key="8">
    <source>
        <dbReference type="SAM" id="MobiDB-lite"/>
    </source>
</evidence>
<dbReference type="GO" id="GO:0005524">
    <property type="term" value="F:ATP binding"/>
    <property type="evidence" value="ECO:0007669"/>
    <property type="project" value="UniProtKB-KW"/>
</dbReference>
<dbReference type="InterPro" id="IPR014001">
    <property type="entry name" value="Helicase_ATP-bd"/>
</dbReference>
<dbReference type="Proteomes" id="UP000783686">
    <property type="component" value="Unassembled WGS sequence"/>
</dbReference>
<evidence type="ECO:0000256" key="7">
    <source>
        <dbReference type="SAM" id="Coils"/>
    </source>
</evidence>
<dbReference type="Gene3D" id="1.10.3380.30">
    <property type="match status" value="2"/>
</dbReference>
<organism evidence="11 12">
    <name type="scientific">Bursaphelenchus okinawaensis</name>
    <dbReference type="NCBI Taxonomy" id="465554"/>
    <lineage>
        <taxon>Eukaryota</taxon>
        <taxon>Metazoa</taxon>
        <taxon>Ecdysozoa</taxon>
        <taxon>Nematoda</taxon>
        <taxon>Chromadorea</taxon>
        <taxon>Rhabditida</taxon>
        <taxon>Tylenchina</taxon>
        <taxon>Tylenchomorpha</taxon>
        <taxon>Aphelenchoidea</taxon>
        <taxon>Aphelenchoididae</taxon>
        <taxon>Bursaphelenchus</taxon>
    </lineage>
</organism>
<dbReference type="Pfam" id="PF08148">
    <property type="entry name" value="DSHCT"/>
    <property type="match status" value="1"/>
</dbReference>
<evidence type="ECO:0000256" key="1">
    <source>
        <dbReference type="ARBA" id="ARBA00004123"/>
    </source>
</evidence>
<evidence type="ECO:0000256" key="2">
    <source>
        <dbReference type="ARBA" id="ARBA00022741"/>
    </source>
</evidence>
<feature type="domain" description="Helicase ATP-binding" evidence="9">
    <location>
        <begin position="124"/>
        <end position="280"/>
    </location>
</feature>
<dbReference type="Pfam" id="PF00270">
    <property type="entry name" value="DEAD"/>
    <property type="match status" value="1"/>
</dbReference>
<dbReference type="Pfam" id="PF00271">
    <property type="entry name" value="Helicase_C"/>
    <property type="match status" value="1"/>
</dbReference>
<feature type="region of interest" description="Disordered" evidence="8">
    <location>
        <begin position="1"/>
        <end position="30"/>
    </location>
</feature>
<dbReference type="InterPro" id="IPR012961">
    <property type="entry name" value="Ski2/MTR4_C"/>
</dbReference>
<keyword evidence="3" id="KW-0378">Hydrolase</keyword>
<dbReference type="CDD" id="cd18024">
    <property type="entry name" value="DEXHc_Mtr4-like"/>
    <property type="match status" value="1"/>
</dbReference>
<dbReference type="PROSITE" id="PS51192">
    <property type="entry name" value="HELICASE_ATP_BIND_1"/>
    <property type="match status" value="1"/>
</dbReference>
<keyword evidence="12" id="KW-1185">Reference proteome</keyword>
<dbReference type="FunFam" id="3.40.50.300:FF:000083">
    <property type="entry name" value="ATP-dependent RNA helicase DOB1"/>
    <property type="match status" value="1"/>
</dbReference>
<dbReference type="Pfam" id="PF13234">
    <property type="entry name" value="MTR4_beta-barrel"/>
    <property type="match status" value="1"/>
</dbReference>
<dbReference type="InterPro" id="IPR016438">
    <property type="entry name" value="SKI2-like"/>
</dbReference>
<dbReference type="Pfam" id="PF21408">
    <property type="entry name" value="MTR4-like_stalk"/>
    <property type="match status" value="1"/>
</dbReference>
<evidence type="ECO:0000256" key="6">
    <source>
        <dbReference type="ARBA" id="ARBA00023242"/>
    </source>
</evidence>
<feature type="domain" description="Helicase C-terminal" evidence="10">
    <location>
        <begin position="348"/>
        <end position="549"/>
    </location>
</feature>
<dbReference type="CDD" id="cd18795">
    <property type="entry name" value="SF2_C_Ski2"/>
    <property type="match status" value="1"/>
</dbReference>
<dbReference type="GO" id="GO:0003724">
    <property type="term" value="F:RNA helicase activity"/>
    <property type="evidence" value="ECO:0007669"/>
    <property type="project" value="InterPro"/>
</dbReference>
<gene>
    <name evidence="11" type="ORF">BOKJ2_LOCUS417</name>
</gene>
<comment type="caution">
    <text evidence="11">The sequence shown here is derived from an EMBL/GenBank/DDBJ whole genome shotgun (WGS) entry which is preliminary data.</text>
</comment>
<dbReference type="PANTHER" id="PTHR12131:SF7">
    <property type="entry name" value="EXOSOME RNA HELICASE MTR4"/>
    <property type="match status" value="1"/>
</dbReference>
<dbReference type="Gene3D" id="3.40.50.300">
    <property type="entry name" value="P-loop containing nucleotide triphosphate hydrolases"/>
    <property type="match status" value="2"/>
</dbReference>
<feature type="coiled-coil region" evidence="7">
    <location>
        <begin position="786"/>
        <end position="813"/>
    </location>
</feature>
<dbReference type="SMART" id="SM00487">
    <property type="entry name" value="DEXDc"/>
    <property type="match status" value="1"/>
</dbReference>
<evidence type="ECO:0000259" key="9">
    <source>
        <dbReference type="PROSITE" id="PS51192"/>
    </source>
</evidence>
<dbReference type="InterPro" id="IPR048392">
    <property type="entry name" value="MTR4-like_stalk"/>
</dbReference>
<sequence>MSEFLQLTDRSGEPIDEYENEQDEEDDLGDLDDLIAETSENLLQTDEAVNDEENRVTAPNTDQDIMNEAEAGPKVRTFDLLRQENCIHEVAVPAYMQYVPLEQRNTSPAKLYPFQLDSFQAEAINCVDNYQSVLVSAHTSAGKTAIALYAVALALRENQRVIYTSPIKALSNQKYRELLEEFGDVGLMTGDVTLNPEASCLVMTTEILRSMLYRGSEIMREVGWVIFDEIHYMRDEERGVVWEETIILLPDNVHYVFLSATIPNAKQFAEWIALLHKQSCHVVYTDYRPTPLQHVFYSSGANGLYEIMSVKGEFREDQFQQAMSYVNERAPEKDRQNRKMAMLQTGNSVVTILRTIRERELMPVIVFSFSRRECEGYALNLKDMDFNDQGQKEVITKIFESAVSILSAEDQKLPQIKWILPFLLRGIGIHHSGLLPLLKECIEILFGEGLLKILFATETFAMGLNMPARTVLFTSARKFDGKDTRWINSGEYIQMSGRAGRRGKDPQGLCILMVDQKMSDEVAKKIVKGQTDPLNSQFRLTYNMVLNLIRVPDVNPEYMMERSFRYFQNKALLVPIYEQYKAKKDQLERFEVPFEDQFLAHYQLVQLADDIKNKIQQVVLKPKYVTPYFQPGRLFKVRTKTRDLGWGVLLNHQKTVNKIGDTVYILEMGLRLSWESVKNIQNVEELEPPKENESAALEFVPVELSSVTAISSIRIKLPDGPRAKDAIRISLEKALKKFDGDVKQLDPVAQMGIKDDNMLKDLDKLKAMEARIASNPLLQRSDYGEIKATYERKAQLADEVERIKEEINKVRGGQFTEELRARERVLQRMQYVDSYGSITGKGRIACEISAADEILLTEMILSGVFKEMDPQDAAALLSCFVFEEKTDKQPDLDEKLKNAFKTLVSHAKKVAAVSIECKFELDEVVYVDKLKNGMMWVVKKWCEGATFKEISETSGIFEGSIIRCLRRLEELLRQMTCAAQAMGDEKMESIFQEASKQLKRDIVFAASLYL</sequence>
<dbReference type="PROSITE" id="PS51194">
    <property type="entry name" value="HELICASE_CTER"/>
    <property type="match status" value="1"/>
</dbReference>
<evidence type="ECO:0000259" key="10">
    <source>
        <dbReference type="PROSITE" id="PS51194"/>
    </source>
</evidence>
<evidence type="ECO:0000256" key="5">
    <source>
        <dbReference type="ARBA" id="ARBA00022840"/>
    </source>
</evidence>
<name>A0A811JQW3_9BILA</name>
<dbReference type="Gene3D" id="2.40.30.300">
    <property type="match status" value="1"/>
</dbReference>
<evidence type="ECO:0000256" key="3">
    <source>
        <dbReference type="ARBA" id="ARBA00022801"/>
    </source>
</evidence>
<keyword evidence="6" id="KW-0539">Nucleus</keyword>
<keyword evidence="5" id="KW-0067">ATP-binding</keyword>
<dbReference type="SUPFAM" id="SSF52540">
    <property type="entry name" value="P-loop containing nucleoside triphosphate hydrolases"/>
    <property type="match status" value="1"/>
</dbReference>
<dbReference type="PANTHER" id="PTHR12131">
    <property type="entry name" value="ATP-DEPENDENT RNA AND DNA HELICASE"/>
    <property type="match status" value="1"/>
</dbReference>
<dbReference type="InterPro" id="IPR027417">
    <property type="entry name" value="P-loop_NTPase"/>
</dbReference>
<dbReference type="PIRSF" id="PIRSF005198">
    <property type="entry name" value="Antiviral_helicase_SKI2"/>
    <property type="match status" value="1"/>
</dbReference>
<dbReference type="InterPro" id="IPR025696">
    <property type="entry name" value="Beta-barrel_MTR4"/>
</dbReference>
<keyword evidence="2" id="KW-0547">Nucleotide-binding</keyword>
<comment type="subcellular location">
    <subcellularLocation>
        <location evidence="1">Nucleus</location>
    </subcellularLocation>
</comment>
<dbReference type="EMBL" id="CAJFDH010000001">
    <property type="protein sequence ID" value="CAD5205733.1"/>
    <property type="molecule type" value="Genomic_DNA"/>
</dbReference>
<dbReference type="InterPro" id="IPR050699">
    <property type="entry name" value="RNA-DNA_Helicase"/>
</dbReference>
<dbReference type="SMART" id="SM00490">
    <property type="entry name" value="HELICc"/>
    <property type="match status" value="1"/>
</dbReference>
<dbReference type="InterPro" id="IPR001650">
    <property type="entry name" value="Helicase_C-like"/>
</dbReference>
<keyword evidence="7" id="KW-0175">Coiled coil</keyword>
<dbReference type="GO" id="GO:0006401">
    <property type="term" value="P:RNA catabolic process"/>
    <property type="evidence" value="ECO:0007669"/>
    <property type="project" value="InterPro"/>
</dbReference>
<dbReference type="InterPro" id="IPR011545">
    <property type="entry name" value="DEAD/DEAH_box_helicase_dom"/>
</dbReference>
<protein>
    <submittedName>
        <fullName evidence="11">Uncharacterized protein</fullName>
    </submittedName>
</protein>
<dbReference type="Proteomes" id="UP000614601">
    <property type="component" value="Unassembled WGS sequence"/>
</dbReference>
<dbReference type="SMART" id="SM01142">
    <property type="entry name" value="DSHCT"/>
    <property type="match status" value="1"/>
</dbReference>
<keyword evidence="4" id="KW-0347">Helicase</keyword>